<proteinExistence type="predicted"/>
<name>A0A194SBP5_RHOGW</name>
<dbReference type="EMBL" id="KQ474074">
    <property type="protein sequence ID" value="KPV77875.1"/>
    <property type="molecule type" value="Genomic_DNA"/>
</dbReference>
<dbReference type="PANTHER" id="PTHR37490:SF1">
    <property type="entry name" value="GLYCOSYLTRANSFERASE 2-LIKE DOMAIN-CONTAINING PROTEIN"/>
    <property type="match status" value="1"/>
</dbReference>
<keyword evidence="2" id="KW-0812">Transmembrane</keyword>
<sequence>MRPSREYDDDPVLQQVESMLEQDRRDSSASSTTAAHSRHSSRSHTPPLPPLQHHHHHRPAPRTVLLSHIALVVASAAAARQLSRLARLSSRSTVALPLAHFLVLALAALVYGWLRPSMTHAHTSPSVLELGKGSHLAATTASTRRQAWATGAVVAVCFNLRVLELRAGQPRLSEALEVFAIPAFLALSPWLSTRLSHSNLWHIVPSTPFLAGASATTFLVGFALIGVPARGGALVLALVRIPLEAAALTMVKNGVADEAPLSLFFTGSAISATFTSLVFLPVTYLTLPSAHAPTLGASGYVSFSATLVLTTLASVALLFHLTTTTSALPAAVSIFPRNLILLVWSAFGREGVALRENWIQIVLVYVCGSVALSWTETELYEAFIKSRKPAPPFAPAGSHADTVPPSPASSVTFSSPPAHSYKIPSSASASSSDRGSLPSILSFVPFIPLLAYLITTPATTSSLSSACAYLPPYLRTTVCPVSASAPISRSVDLVIAYYNEDLARAEAHISFIRESNFVRKRSNRVVVYNKGMRTEQEIRKGLKLKWGDEVVPLPNLGREGATYLTHILLHYNSTLSSISPAWQSASPAPPHLAAPLAHLRTTTLADTTYFLQPHLAWDFIAKPRLAEVADETGFAHFGPLVRSECGNDLRAPVNLPVVKELYNVFAGEICPPGGQLAAWSAQMAVSKRRILAQPYKRYSAISTLMEAPEGHWIHDQWGPNESGGPSNPVLGHSLERAWPVIMGCRDVKLVDQCPDEEFRRDLCQCLDR</sequence>
<dbReference type="OMA" id="ATYLTHI"/>
<keyword evidence="2" id="KW-0472">Membrane</keyword>
<feature type="transmembrane region" description="Helical" evidence="2">
    <location>
        <begin position="94"/>
        <end position="114"/>
    </location>
</feature>
<organism evidence="3 4">
    <name type="scientific">Rhodotorula graminis (strain WP1)</name>
    <dbReference type="NCBI Taxonomy" id="578459"/>
    <lineage>
        <taxon>Eukaryota</taxon>
        <taxon>Fungi</taxon>
        <taxon>Dikarya</taxon>
        <taxon>Basidiomycota</taxon>
        <taxon>Pucciniomycotina</taxon>
        <taxon>Microbotryomycetes</taxon>
        <taxon>Sporidiobolales</taxon>
        <taxon>Sporidiobolaceae</taxon>
        <taxon>Rhodotorula</taxon>
    </lineage>
</organism>
<dbReference type="AlphaFoldDB" id="A0A194SBP5"/>
<dbReference type="Proteomes" id="UP000053890">
    <property type="component" value="Unassembled WGS sequence"/>
</dbReference>
<gene>
    <name evidence="3" type="ORF">RHOBADRAFT_51674</name>
</gene>
<reference evidence="3 4" key="1">
    <citation type="journal article" date="2015" name="Front. Microbiol.">
        <title>Genome sequence of the plant growth promoting endophytic yeast Rhodotorula graminis WP1.</title>
        <authorList>
            <person name="Firrincieli A."/>
            <person name="Otillar R."/>
            <person name="Salamov A."/>
            <person name="Schmutz J."/>
            <person name="Khan Z."/>
            <person name="Redman R.S."/>
            <person name="Fleck N.D."/>
            <person name="Lindquist E."/>
            <person name="Grigoriev I.V."/>
            <person name="Doty S.L."/>
        </authorList>
    </citation>
    <scope>NUCLEOTIDE SEQUENCE [LARGE SCALE GENOMIC DNA]</scope>
    <source>
        <strain evidence="3 4">WP1</strain>
    </source>
</reference>
<protein>
    <recommendedName>
        <fullName evidence="5">Proteophosphoglycan ppg4</fullName>
    </recommendedName>
</protein>
<dbReference type="STRING" id="578459.A0A194SBP5"/>
<feature type="transmembrane region" description="Helical" evidence="2">
    <location>
        <begin position="327"/>
        <end position="346"/>
    </location>
</feature>
<evidence type="ECO:0000256" key="1">
    <source>
        <dbReference type="SAM" id="MobiDB-lite"/>
    </source>
</evidence>
<keyword evidence="4" id="KW-1185">Reference proteome</keyword>
<dbReference type="PANTHER" id="PTHR37490">
    <property type="entry name" value="EXPRESSED PROTEIN"/>
    <property type="match status" value="1"/>
</dbReference>
<keyword evidence="2" id="KW-1133">Transmembrane helix</keyword>
<feature type="region of interest" description="Disordered" evidence="1">
    <location>
        <begin position="1"/>
        <end position="59"/>
    </location>
</feature>
<evidence type="ECO:0000256" key="2">
    <source>
        <dbReference type="SAM" id="Phobius"/>
    </source>
</evidence>
<evidence type="ECO:0000313" key="4">
    <source>
        <dbReference type="Proteomes" id="UP000053890"/>
    </source>
</evidence>
<dbReference type="OrthoDB" id="28755at2759"/>
<feature type="transmembrane region" description="Helical" evidence="2">
    <location>
        <begin position="263"/>
        <end position="287"/>
    </location>
</feature>
<evidence type="ECO:0008006" key="5">
    <source>
        <dbReference type="Google" id="ProtNLM"/>
    </source>
</evidence>
<dbReference type="RefSeq" id="XP_018273924.1">
    <property type="nucleotide sequence ID" value="XM_018415957.1"/>
</dbReference>
<dbReference type="GeneID" id="28976405"/>
<accession>A0A194SBP5</accession>
<evidence type="ECO:0000313" key="3">
    <source>
        <dbReference type="EMBL" id="KPV77875.1"/>
    </source>
</evidence>
<feature type="transmembrane region" description="Helical" evidence="2">
    <location>
        <begin position="299"/>
        <end position="321"/>
    </location>
</feature>